<dbReference type="OMA" id="ETYVYVQ"/>
<comment type="similarity">
    <text evidence="1">Belongs to the cystatin family.</text>
</comment>
<keyword evidence="3" id="KW-0732">Signal</keyword>
<proteinExistence type="inferred from homology"/>
<keyword evidence="6" id="KW-1185">Reference proteome</keyword>
<dbReference type="eggNOG" id="ENOG502T6MT">
    <property type="taxonomic scope" value="Eukaryota"/>
</dbReference>
<dbReference type="GeneTree" id="ENSGT00940000163249"/>
<evidence type="ECO:0000313" key="5">
    <source>
        <dbReference type="Ensembl" id="ENSMLUP00000018570.1"/>
    </source>
</evidence>
<evidence type="ECO:0000256" key="2">
    <source>
        <dbReference type="ARBA" id="ARBA00023157"/>
    </source>
</evidence>
<dbReference type="Gene3D" id="3.10.450.10">
    <property type="match status" value="1"/>
</dbReference>
<feature type="domain" description="Cystatin" evidence="4">
    <location>
        <begin position="36"/>
        <end position="144"/>
    </location>
</feature>
<evidence type="ECO:0000256" key="3">
    <source>
        <dbReference type="SAM" id="SignalP"/>
    </source>
</evidence>
<dbReference type="EMBL" id="AAPE02035154">
    <property type="status" value="NOT_ANNOTATED_CDS"/>
    <property type="molecule type" value="Genomic_DNA"/>
</dbReference>
<feature type="chain" id="PRO_5018738225" description="Cystatin domain-containing protein" evidence="3">
    <location>
        <begin position="27"/>
        <end position="148"/>
    </location>
</feature>
<dbReference type="GO" id="GO:0004869">
    <property type="term" value="F:cysteine-type endopeptidase inhibitor activity"/>
    <property type="evidence" value="ECO:0007669"/>
    <property type="project" value="InterPro"/>
</dbReference>
<dbReference type="SUPFAM" id="SSF54403">
    <property type="entry name" value="Cystatin/monellin"/>
    <property type="match status" value="1"/>
</dbReference>
<dbReference type="SMART" id="SM00043">
    <property type="entry name" value="CY"/>
    <property type="match status" value="1"/>
</dbReference>
<reference evidence="5 6" key="1">
    <citation type="journal article" date="2011" name="Nature">
        <title>A high-resolution map of human evolutionary constraint using 29 mammals.</title>
        <authorList>
            <person name="Lindblad-Toh K."/>
            <person name="Garber M."/>
            <person name="Zuk O."/>
            <person name="Lin M.F."/>
            <person name="Parker B.J."/>
            <person name="Washietl S."/>
            <person name="Kheradpour P."/>
            <person name="Ernst J."/>
            <person name="Jordan G."/>
            <person name="Mauceli E."/>
            <person name="Ward L.D."/>
            <person name="Lowe C.B."/>
            <person name="Holloway A.K."/>
            <person name="Clamp M."/>
            <person name="Gnerre S."/>
            <person name="Alfoldi J."/>
            <person name="Beal K."/>
            <person name="Chang J."/>
            <person name="Clawson H."/>
            <person name="Cuff J."/>
            <person name="Di Palma F."/>
            <person name="Fitzgerald S."/>
            <person name="Flicek P."/>
            <person name="Guttman M."/>
            <person name="Hubisz M.J."/>
            <person name="Jaffe D.B."/>
            <person name="Jungreis I."/>
            <person name="Kent W.J."/>
            <person name="Kostka D."/>
            <person name="Lara M."/>
            <person name="Martins A.L."/>
            <person name="Massingham T."/>
            <person name="Moltke I."/>
            <person name="Raney B.J."/>
            <person name="Rasmussen M.D."/>
            <person name="Robinson J."/>
            <person name="Stark A."/>
            <person name="Vilella A.J."/>
            <person name="Wen J."/>
            <person name="Xie X."/>
            <person name="Zody M.C."/>
            <person name="Baldwin J."/>
            <person name="Bloom T."/>
            <person name="Chin C.W."/>
            <person name="Heiman D."/>
            <person name="Nicol R."/>
            <person name="Nusbaum C."/>
            <person name="Young S."/>
            <person name="Wilkinson J."/>
            <person name="Worley K.C."/>
            <person name="Kovar C.L."/>
            <person name="Muzny D.M."/>
            <person name="Gibbs R.A."/>
            <person name="Cree A."/>
            <person name="Dihn H.H."/>
            <person name="Fowler G."/>
            <person name="Jhangiani S."/>
            <person name="Joshi V."/>
            <person name="Lee S."/>
            <person name="Lewis L.R."/>
            <person name="Nazareth L.V."/>
            <person name="Okwuonu G."/>
            <person name="Santibanez J."/>
            <person name="Warren W.C."/>
            <person name="Mardis E.R."/>
            <person name="Weinstock G.M."/>
            <person name="Wilson R.K."/>
            <person name="Delehaunty K."/>
            <person name="Dooling D."/>
            <person name="Fronik C."/>
            <person name="Fulton L."/>
            <person name="Fulton B."/>
            <person name="Graves T."/>
            <person name="Minx P."/>
            <person name="Sodergren E."/>
            <person name="Birney E."/>
            <person name="Margulies E.H."/>
            <person name="Herrero J."/>
            <person name="Green E.D."/>
            <person name="Haussler D."/>
            <person name="Siepel A."/>
            <person name="Goldman N."/>
            <person name="Pollard K.S."/>
            <person name="Pedersen J.S."/>
            <person name="Lander E.S."/>
            <person name="Kellis M."/>
        </authorList>
    </citation>
    <scope>NUCLEOTIDE SEQUENCE [LARGE SCALE GENOMIC DNA]</scope>
</reference>
<dbReference type="InterPro" id="IPR046350">
    <property type="entry name" value="Cystatin_sf"/>
</dbReference>
<evidence type="ECO:0000256" key="1">
    <source>
        <dbReference type="ARBA" id="ARBA00009403"/>
    </source>
</evidence>
<reference evidence="5" key="3">
    <citation type="submission" date="2025-09" db="UniProtKB">
        <authorList>
            <consortium name="Ensembl"/>
        </authorList>
    </citation>
    <scope>IDENTIFICATION</scope>
</reference>
<dbReference type="InterPro" id="IPR052691">
    <property type="entry name" value="Sperm_Mat_Cystatin"/>
</dbReference>
<keyword evidence="2" id="KW-1015">Disulfide bond</keyword>
<organism evidence="5 6">
    <name type="scientific">Myotis lucifugus</name>
    <name type="common">Little brown bat</name>
    <dbReference type="NCBI Taxonomy" id="59463"/>
    <lineage>
        <taxon>Eukaryota</taxon>
        <taxon>Metazoa</taxon>
        <taxon>Chordata</taxon>
        <taxon>Craniata</taxon>
        <taxon>Vertebrata</taxon>
        <taxon>Euteleostomi</taxon>
        <taxon>Mammalia</taxon>
        <taxon>Eutheria</taxon>
        <taxon>Laurasiatheria</taxon>
        <taxon>Chiroptera</taxon>
        <taxon>Yangochiroptera</taxon>
        <taxon>Vespertilionidae</taxon>
        <taxon>Myotis</taxon>
    </lineage>
</organism>
<evidence type="ECO:0000259" key="4">
    <source>
        <dbReference type="SMART" id="SM00043"/>
    </source>
</evidence>
<sequence>SSLGRGAMARLYPSLLLLVANMVLVSRDIRTWGWKNVVREFKDIPESYVYVQQALWFAMKEYNKASKDKYTFKVVKVLKSQEQVTDSLDYFLEVKIGRTMCKKALGDNENCLLQQDPEMQKMLHCTFIVLTKPWLFELTLQKKHCKDI</sequence>
<reference evidence="5" key="2">
    <citation type="submission" date="2025-08" db="UniProtKB">
        <authorList>
            <consortium name="Ensembl"/>
        </authorList>
    </citation>
    <scope>IDENTIFICATION</scope>
</reference>
<dbReference type="CDD" id="cd00042">
    <property type="entry name" value="CY"/>
    <property type="match status" value="1"/>
</dbReference>
<feature type="signal peptide" evidence="3">
    <location>
        <begin position="1"/>
        <end position="26"/>
    </location>
</feature>
<dbReference type="FunCoup" id="G1Q4D7">
    <property type="interactions" value="4"/>
</dbReference>
<dbReference type="PANTHER" id="PTHR47010:SF2">
    <property type="entry name" value="CYSTATIN-13"/>
    <property type="match status" value="1"/>
</dbReference>
<dbReference type="InterPro" id="IPR000010">
    <property type="entry name" value="Cystatin_dom"/>
</dbReference>
<dbReference type="PANTHER" id="PTHR47010">
    <property type="entry name" value="CYSTATIN-8-RELATED"/>
    <property type="match status" value="1"/>
</dbReference>
<dbReference type="STRING" id="59463.ENSMLUP00000018570"/>
<dbReference type="Pfam" id="PF00031">
    <property type="entry name" value="Cystatin"/>
    <property type="match status" value="1"/>
</dbReference>
<dbReference type="HOGENOM" id="CLU_118168_2_2_1"/>
<evidence type="ECO:0000313" key="6">
    <source>
        <dbReference type="Proteomes" id="UP000001074"/>
    </source>
</evidence>
<dbReference type="AlphaFoldDB" id="G1Q4D7"/>
<dbReference type="InParanoid" id="G1Q4D7"/>
<protein>
    <recommendedName>
        <fullName evidence="4">Cystatin domain-containing protein</fullName>
    </recommendedName>
</protein>
<accession>G1Q4D7</accession>
<name>G1Q4D7_MYOLU</name>
<dbReference type="Ensembl" id="ENSMLUT00000024487.1">
    <property type="protein sequence ID" value="ENSMLUP00000018570.1"/>
    <property type="gene ID" value="ENSMLUG00000024267.1"/>
</dbReference>
<dbReference type="Proteomes" id="UP000001074">
    <property type="component" value="Unassembled WGS sequence"/>
</dbReference>
<dbReference type="FunFam" id="3.10.450.10:FF:000004">
    <property type="entry name" value="Cystatin C"/>
    <property type="match status" value="1"/>
</dbReference>